<proteinExistence type="predicted"/>
<sequence>MEQGTEFKEAWDSWFEGECVSPDFIPSRKQQVDQERVPELCVEDWQHPGN</sequence>
<evidence type="ECO:0000313" key="2">
    <source>
        <dbReference type="Proteomes" id="UP001615411"/>
    </source>
</evidence>
<reference evidence="1" key="1">
    <citation type="submission" date="2024-10" db="EMBL/GenBank/DDBJ databases">
        <title>Aeromonas and Pseudomonas from the Cagarras Archipelago, Rio de Janeiro, Brazil.</title>
        <authorList>
            <person name="Canellas A.L.B."/>
            <person name="Laport M.S."/>
        </authorList>
    </citation>
    <scope>NUCLEOTIDE SEQUENCE</scope>
    <source>
        <strain evidence="1">ACP-7</strain>
    </source>
</reference>
<comment type="caution">
    <text evidence="1">The sequence shown here is derived from an EMBL/GenBank/DDBJ whole genome shotgun (WGS) entry which is preliminary data.</text>
</comment>
<evidence type="ECO:0000313" key="1">
    <source>
        <dbReference type="EMBL" id="MFJ1339357.1"/>
    </source>
</evidence>
<protein>
    <submittedName>
        <fullName evidence="1">Uncharacterized protein</fullName>
    </submittedName>
</protein>
<accession>A0ACC7LWU6</accession>
<organism evidence="1 2">
    <name type="scientific">Pseudomonas caricapapayae</name>
    <dbReference type="NCBI Taxonomy" id="46678"/>
    <lineage>
        <taxon>Bacteria</taxon>
        <taxon>Pseudomonadati</taxon>
        <taxon>Pseudomonadota</taxon>
        <taxon>Gammaproteobacteria</taxon>
        <taxon>Pseudomonadales</taxon>
        <taxon>Pseudomonadaceae</taxon>
        <taxon>Pseudomonas</taxon>
    </lineage>
</organism>
<dbReference type="EMBL" id="JBIUGF010000042">
    <property type="protein sequence ID" value="MFJ1339357.1"/>
    <property type="molecule type" value="Genomic_DNA"/>
</dbReference>
<gene>
    <name evidence="1" type="ORF">ACIKP7_14620</name>
</gene>
<keyword evidence="2" id="KW-1185">Reference proteome</keyword>
<dbReference type="Proteomes" id="UP001615411">
    <property type="component" value="Unassembled WGS sequence"/>
</dbReference>
<name>A0ACC7LWU6_9PSED</name>